<feature type="domain" description="Xylanolytic transcriptional activator regulatory" evidence="3">
    <location>
        <begin position="344"/>
        <end position="417"/>
    </location>
</feature>
<feature type="region of interest" description="Disordered" evidence="2">
    <location>
        <begin position="646"/>
        <end position="694"/>
    </location>
</feature>
<evidence type="ECO:0000256" key="2">
    <source>
        <dbReference type="SAM" id="MobiDB-lite"/>
    </source>
</evidence>
<gene>
    <name evidence="4" type="ORF">SLS58_005487</name>
</gene>
<dbReference type="InterPro" id="IPR050987">
    <property type="entry name" value="AtrR-like"/>
</dbReference>
<evidence type="ECO:0000259" key="3">
    <source>
        <dbReference type="SMART" id="SM00906"/>
    </source>
</evidence>
<feature type="compositionally biased region" description="Gly residues" evidence="2">
    <location>
        <begin position="657"/>
        <end position="668"/>
    </location>
</feature>
<dbReference type="EMBL" id="JAKEKT020000033">
    <property type="protein sequence ID" value="KAL1642413.1"/>
    <property type="molecule type" value="Genomic_DNA"/>
</dbReference>
<organism evidence="4 5">
    <name type="scientific">Diplodia intermedia</name>
    <dbReference type="NCBI Taxonomy" id="856260"/>
    <lineage>
        <taxon>Eukaryota</taxon>
        <taxon>Fungi</taxon>
        <taxon>Dikarya</taxon>
        <taxon>Ascomycota</taxon>
        <taxon>Pezizomycotina</taxon>
        <taxon>Dothideomycetes</taxon>
        <taxon>Dothideomycetes incertae sedis</taxon>
        <taxon>Botryosphaeriales</taxon>
        <taxon>Botryosphaeriaceae</taxon>
        <taxon>Diplodia</taxon>
    </lineage>
</organism>
<dbReference type="PANTHER" id="PTHR46910">
    <property type="entry name" value="TRANSCRIPTION FACTOR PDR1"/>
    <property type="match status" value="1"/>
</dbReference>
<keyword evidence="5" id="KW-1185">Reference proteome</keyword>
<evidence type="ECO:0000256" key="1">
    <source>
        <dbReference type="ARBA" id="ARBA00023242"/>
    </source>
</evidence>
<feature type="compositionally biased region" description="Basic residues" evidence="2">
    <location>
        <begin position="23"/>
        <end position="32"/>
    </location>
</feature>
<dbReference type="PANTHER" id="PTHR46910:SF32">
    <property type="entry name" value="TRANSCRIPTION FACTOR DOMAIN-CONTAINING PROTEIN-RELATED"/>
    <property type="match status" value="1"/>
</dbReference>
<feature type="region of interest" description="Disordered" evidence="2">
    <location>
        <begin position="67"/>
        <end position="128"/>
    </location>
</feature>
<feature type="compositionally biased region" description="Low complexity" evidence="2">
    <location>
        <begin position="77"/>
        <end position="88"/>
    </location>
</feature>
<name>A0ABR3TQJ5_9PEZI</name>
<dbReference type="InterPro" id="IPR007219">
    <property type="entry name" value="XnlR_reg_dom"/>
</dbReference>
<keyword evidence="1" id="KW-0539">Nucleus</keyword>
<proteinExistence type="predicted"/>
<sequence length="747" mass="81799">MPPQAKQSRMPHAQADAGNGRGRVTKRRSCNAKRKLSCDFDERDQKILVTRGYLIDLERKIESWKRRNGGAECGTPGSSRASQDADGASDGGDTDDGSDGANESVAAPVNDQSTRSGSRSDLVASTLTNPLSTGPSTFMAASDGRTFYLGTSSNWSFTRRLLSMTHEFVYQTTVPNTTLLFDGAAYDLGWSDRRTAADLETPSLPTLDYAIYLINAVKFHCGQTFHLFDEASFMDSLYDFYSDPTHKIAEADLWYIHFLIILAFGKAFTTQRSQGKRPPGTDFFVKAVQMLPNTIVLEKRPLMSTELLCCISLYLQCLDYRDAAHNYVSTKHRTTIRKRANTHGTTQIGQAMRIALCHGMHTDMPVRHLGEVHVERCRRAWWTTYVLDREMTSLMGLPQSIHDDDVHPALPTFSGSIQRTTALSMQIKLSRAIARINRGVYGADGRLNSKFLLSTKEVLASIAHLADELRESFPLQIANAISGISRTYAYLHLLYHQCIVLATRPLLFCFLKIRFENATADRTITLHSSQTALNLARMCMDSSQQMISILNCVRAQHLLETFLPFDLEAVSVSTVNIILAPSVDPHLLPSPAHHHRATWLARAFAILDDMAAAGNVVAAYRRAELRELDGMLCQLSALHSRRASVAAVQQQQRGDDGSGGGCGQGGQGMSSVPPMQEPTPTGGSGGGMGGGQAGNNILPSPISGILDEICFDGGGGLAGAQIMDAVNAIDSGDNEWISHEILEHSIW</sequence>
<dbReference type="Pfam" id="PF04082">
    <property type="entry name" value="Fungal_trans"/>
    <property type="match status" value="1"/>
</dbReference>
<evidence type="ECO:0000313" key="4">
    <source>
        <dbReference type="EMBL" id="KAL1642413.1"/>
    </source>
</evidence>
<feature type="region of interest" description="Disordered" evidence="2">
    <location>
        <begin position="1"/>
        <end position="32"/>
    </location>
</feature>
<evidence type="ECO:0000313" key="5">
    <source>
        <dbReference type="Proteomes" id="UP001521184"/>
    </source>
</evidence>
<dbReference type="CDD" id="cd12148">
    <property type="entry name" value="fungal_TF_MHR"/>
    <property type="match status" value="1"/>
</dbReference>
<feature type="compositionally biased region" description="Polar residues" evidence="2">
    <location>
        <begin position="110"/>
        <end position="128"/>
    </location>
</feature>
<comment type="caution">
    <text evidence="4">The sequence shown here is derived from an EMBL/GenBank/DDBJ whole genome shotgun (WGS) entry which is preliminary data.</text>
</comment>
<feature type="compositionally biased region" description="Gly residues" evidence="2">
    <location>
        <begin position="682"/>
        <end position="693"/>
    </location>
</feature>
<accession>A0ABR3TQJ5</accession>
<protein>
    <recommendedName>
        <fullName evidence="3">Xylanolytic transcriptional activator regulatory domain-containing protein</fullName>
    </recommendedName>
</protein>
<dbReference type="Proteomes" id="UP001521184">
    <property type="component" value="Unassembled WGS sequence"/>
</dbReference>
<dbReference type="SMART" id="SM00906">
    <property type="entry name" value="Fungal_trans"/>
    <property type="match status" value="1"/>
</dbReference>
<reference evidence="4 5" key="1">
    <citation type="journal article" date="2023" name="Plant Dis.">
        <title>First Report of Diplodia intermedia Causing Canker and Dieback Diseases on Apple Trees in Canada.</title>
        <authorList>
            <person name="Ellouze W."/>
            <person name="Ilyukhin E."/>
            <person name="Sulman M."/>
            <person name="Ali S."/>
        </authorList>
    </citation>
    <scope>NUCLEOTIDE SEQUENCE [LARGE SCALE GENOMIC DNA]</scope>
    <source>
        <strain evidence="4 5">M45-28</strain>
    </source>
</reference>